<dbReference type="OrthoDB" id="2162994at2759"/>
<feature type="region of interest" description="Disordered" evidence="1">
    <location>
        <begin position="1"/>
        <end position="373"/>
    </location>
</feature>
<organism evidence="2 3">
    <name type="scientific">Tricholomella constricta</name>
    <dbReference type="NCBI Taxonomy" id="117010"/>
    <lineage>
        <taxon>Eukaryota</taxon>
        <taxon>Fungi</taxon>
        <taxon>Dikarya</taxon>
        <taxon>Basidiomycota</taxon>
        <taxon>Agaricomycotina</taxon>
        <taxon>Agaricomycetes</taxon>
        <taxon>Agaricomycetidae</taxon>
        <taxon>Agaricales</taxon>
        <taxon>Tricholomatineae</taxon>
        <taxon>Lyophyllaceae</taxon>
        <taxon>Tricholomella</taxon>
    </lineage>
</organism>
<evidence type="ECO:0000313" key="3">
    <source>
        <dbReference type="Proteomes" id="UP000565441"/>
    </source>
</evidence>
<name>A0A8H5GX94_9AGAR</name>
<evidence type="ECO:0000313" key="2">
    <source>
        <dbReference type="EMBL" id="KAF5372778.1"/>
    </source>
</evidence>
<reference evidence="2 3" key="1">
    <citation type="journal article" date="2020" name="ISME J.">
        <title>Uncovering the hidden diversity of litter-decomposition mechanisms in mushroom-forming fungi.</title>
        <authorList>
            <person name="Floudas D."/>
            <person name="Bentzer J."/>
            <person name="Ahren D."/>
            <person name="Johansson T."/>
            <person name="Persson P."/>
            <person name="Tunlid A."/>
        </authorList>
    </citation>
    <scope>NUCLEOTIDE SEQUENCE [LARGE SCALE GENOMIC DNA]</scope>
    <source>
        <strain evidence="2 3">CBS 661.87</strain>
    </source>
</reference>
<feature type="compositionally biased region" description="Pro residues" evidence="1">
    <location>
        <begin position="249"/>
        <end position="273"/>
    </location>
</feature>
<feature type="compositionally biased region" description="Basic residues" evidence="1">
    <location>
        <begin position="92"/>
        <end position="105"/>
    </location>
</feature>
<dbReference type="AlphaFoldDB" id="A0A8H5GX94"/>
<accession>A0A8H5GX94</accession>
<sequence length="741" mass="81898">MASSTHHQSAQHSRYSLSIPQNSRDEAVRLPSIKDLNFQYSRRHGSHDGSPHNLNPTIAPVDTSIHSQENSARWSRSNVQPQSPSPMPAHLQQHHHQHQHQHQHQQHTPPLSAGHEQPKNDYSSKPDNSGFLTPGMPLSAQSTPVPGSVTIGPGTRGDEAPQSKRRRSSGNMGAPRDARSPHAPYAPHYAGYPPSQPPLQSYHQVQAPMSHPGQPPLEHVHAQQLSVPTHPSYVGYPPQQYIPSRVHSHPPPQQQPPPTNPYPSPAPVPPPQSPWEQPHHPLPQHQHQPPPQHQPQPTSHLPPPQHPQHASHIMTQHQQPLPPSSQQHHLHTQPQQPIQAQQTIPPPLPHHTQHPQPQPQPHQAPPQIQQSQMPFQRTTAIVPIDTRGHFPVVEQDRIPSARDSTMSEIIKHCSALYNFASRYAQIQQSVPDVCPSPEELQEMSQRAVEVVRLLEEYRRLNLPESERVKMDTVITPPDDHRPPKRPWEDMSQDENIAAADAASFVEQQYPTPSDKVQSTAEQDMEIIRTKRATSTAGASGNTGKEVGQLLQGNVIHAISVKPPSGGAGPTAQGLCAMRADYVDYAKLQRKRDKLAGPNGEAPRIDMETLRASARAADLADKSHSRSKHSSRSQQSESISPMETGKPLPQQHHQGSFQLVAMMPPDASSSADSARAVPQQPQPQPHQTMQQQQPGSMAAPTPPWSTSVQPSAPAARGYAPEQLQHQSFMRTSHQTTNHTSPR</sequence>
<feature type="compositionally biased region" description="Low complexity" evidence="1">
    <location>
        <begin position="316"/>
        <end position="343"/>
    </location>
</feature>
<dbReference type="EMBL" id="JAACJP010000041">
    <property type="protein sequence ID" value="KAF5372778.1"/>
    <property type="molecule type" value="Genomic_DNA"/>
</dbReference>
<proteinExistence type="predicted"/>
<keyword evidence="3" id="KW-1185">Reference proteome</keyword>
<protein>
    <submittedName>
        <fullName evidence="2">Uncharacterized protein</fullName>
    </submittedName>
</protein>
<gene>
    <name evidence="2" type="ORF">D9615_010134</name>
</gene>
<feature type="compositionally biased region" description="Low complexity" evidence="1">
    <location>
        <begin position="1"/>
        <end position="13"/>
    </location>
</feature>
<feature type="compositionally biased region" description="Low complexity" evidence="1">
    <location>
        <begin position="660"/>
        <end position="673"/>
    </location>
</feature>
<dbReference type="Proteomes" id="UP000565441">
    <property type="component" value="Unassembled WGS sequence"/>
</dbReference>
<comment type="caution">
    <text evidence="2">The sequence shown here is derived from an EMBL/GenBank/DDBJ whole genome shotgun (WGS) entry which is preliminary data.</text>
</comment>
<evidence type="ECO:0000256" key="1">
    <source>
        <dbReference type="SAM" id="MobiDB-lite"/>
    </source>
</evidence>
<feature type="compositionally biased region" description="Polar residues" evidence="1">
    <location>
        <begin position="64"/>
        <end position="82"/>
    </location>
</feature>
<feature type="compositionally biased region" description="Polar residues" evidence="1">
    <location>
        <begin position="722"/>
        <end position="741"/>
    </location>
</feature>
<feature type="compositionally biased region" description="Low complexity" evidence="1">
    <location>
        <begin position="181"/>
        <end position="193"/>
    </location>
</feature>
<feature type="compositionally biased region" description="Low complexity" evidence="1">
    <location>
        <begin position="684"/>
        <end position="693"/>
    </location>
</feature>
<feature type="region of interest" description="Disordered" evidence="1">
    <location>
        <begin position="613"/>
        <end position="741"/>
    </location>
</feature>
<feature type="compositionally biased region" description="Pro residues" evidence="1">
    <location>
        <begin position="288"/>
        <end position="306"/>
    </location>
</feature>